<organism evidence="2 3">
    <name type="scientific">Canariomyces notabilis</name>
    <dbReference type="NCBI Taxonomy" id="2074819"/>
    <lineage>
        <taxon>Eukaryota</taxon>
        <taxon>Fungi</taxon>
        <taxon>Dikarya</taxon>
        <taxon>Ascomycota</taxon>
        <taxon>Pezizomycotina</taxon>
        <taxon>Sordariomycetes</taxon>
        <taxon>Sordariomycetidae</taxon>
        <taxon>Sordariales</taxon>
        <taxon>Chaetomiaceae</taxon>
        <taxon>Canariomyces</taxon>
    </lineage>
</organism>
<reference evidence="2" key="1">
    <citation type="journal article" date="2023" name="Mol. Phylogenet. Evol.">
        <title>Genome-scale phylogeny and comparative genomics of the fungal order Sordariales.</title>
        <authorList>
            <person name="Hensen N."/>
            <person name="Bonometti L."/>
            <person name="Westerberg I."/>
            <person name="Brannstrom I.O."/>
            <person name="Guillou S."/>
            <person name="Cros-Aarteil S."/>
            <person name="Calhoun S."/>
            <person name="Haridas S."/>
            <person name="Kuo A."/>
            <person name="Mondo S."/>
            <person name="Pangilinan J."/>
            <person name="Riley R."/>
            <person name="LaButti K."/>
            <person name="Andreopoulos B."/>
            <person name="Lipzen A."/>
            <person name="Chen C."/>
            <person name="Yan M."/>
            <person name="Daum C."/>
            <person name="Ng V."/>
            <person name="Clum A."/>
            <person name="Steindorff A."/>
            <person name="Ohm R.A."/>
            <person name="Martin F."/>
            <person name="Silar P."/>
            <person name="Natvig D.O."/>
            <person name="Lalanne C."/>
            <person name="Gautier V."/>
            <person name="Ament-Velasquez S.L."/>
            <person name="Kruys A."/>
            <person name="Hutchinson M.I."/>
            <person name="Powell A.J."/>
            <person name="Barry K."/>
            <person name="Miller A.N."/>
            <person name="Grigoriev I.V."/>
            <person name="Debuchy R."/>
            <person name="Gladieux P."/>
            <person name="Hiltunen Thoren M."/>
            <person name="Johannesson H."/>
        </authorList>
    </citation>
    <scope>NUCLEOTIDE SEQUENCE</scope>
    <source>
        <strain evidence="2">CBS 508.74</strain>
    </source>
</reference>
<dbReference type="RefSeq" id="XP_064667907.1">
    <property type="nucleotide sequence ID" value="XM_064815675.1"/>
</dbReference>
<name>A0AAN6TAT5_9PEZI</name>
<dbReference type="EMBL" id="MU853351">
    <property type="protein sequence ID" value="KAK4110337.1"/>
    <property type="molecule type" value="Genomic_DNA"/>
</dbReference>
<keyword evidence="3" id="KW-1185">Reference proteome</keyword>
<dbReference type="InterPro" id="IPR016712">
    <property type="entry name" value="Rbsml_bS1m-like"/>
</dbReference>
<dbReference type="PANTHER" id="PTHR28058">
    <property type="entry name" value="37S RIBOSOMAL PROTEIN MRP51, MITOCHONDRIAL"/>
    <property type="match status" value="1"/>
</dbReference>
<dbReference type="GO" id="GO:0070124">
    <property type="term" value="P:mitochondrial translational initiation"/>
    <property type="evidence" value="ECO:0007669"/>
    <property type="project" value="TreeGrafter"/>
</dbReference>
<feature type="region of interest" description="Disordered" evidence="1">
    <location>
        <begin position="432"/>
        <end position="467"/>
    </location>
</feature>
<dbReference type="PANTHER" id="PTHR28058:SF1">
    <property type="entry name" value="SMALL RIBOSOMAL SUBUNIT PROTEIN BS1M"/>
    <property type="match status" value="1"/>
</dbReference>
<proteinExistence type="predicted"/>
<comment type="caution">
    <text evidence="2">The sequence shown here is derived from an EMBL/GenBank/DDBJ whole genome shotgun (WGS) entry which is preliminary data.</text>
</comment>
<dbReference type="AlphaFoldDB" id="A0AAN6TAT5"/>
<accession>A0AAN6TAT5</accession>
<reference evidence="2" key="2">
    <citation type="submission" date="2023-05" db="EMBL/GenBank/DDBJ databases">
        <authorList>
            <consortium name="Lawrence Berkeley National Laboratory"/>
            <person name="Steindorff A."/>
            <person name="Hensen N."/>
            <person name="Bonometti L."/>
            <person name="Westerberg I."/>
            <person name="Brannstrom I.O."/>
            <person name="Guillou S."/>
            <person name="Cros-Aarteil S."/>
            <person name="Calhoun S."/>
            <person name="Haridas S."/>
            <person name="Kuo A."/>
            <person name="Mondo S."/>
            <person name="Pangilinan J."/>
            <person name="Riley R."/>
            <person name="Labutti K."/>
            <person name="Andreopoulos B."/>
            <person name="Lipzen A."/>
            <person name="Chen C."/>
            <person name="Yanf M."/>
            <person name="Daum C."/>
            <person name="Ng V."/>
            <person name="Clum A."/>
            <person name="Ohm R."/>
            <person name="Martin F."/>
            <person name="Silar P."/>
            <person name="Natvig D."/>
            <person name="Lalanne C."/>
            <person name="Gautier V."/>
            <person name="Ament-Velasquez S.L."/>
            <person name="Kruys A."/>
            <person name="Hutchinson M.I."/>
            <person name="Powell A.J."/>
            <person name="Barry K."/>
            <person name="Miller A.N."/>
            <person name="Grigoriev I.V."/>
            <person name="Debuchy R."/>
            <person name="Gladieux P."/>
            <person name="Thoren M.H."/>
            <person name="Johannesson H."/>
        </authorList>
    </citation>
    <scope>NUCLEOTIDE SEQUENCE</scope>
    <source>
        <strain evidence="2">CBS 508.74</strain>
    </source>
</reference>
<dbReference type="GO" id="GO:0003735">
    <property type="term" value="F:structural constituent of ribosome"/>
    <property type="evidence" value="ECO:0007669"/>
    <property type="project" value="TreeGrafter"/>
</dbReference>
<dbReference type="GO" id="GO:0005763">
    <property type="term" value="C:mitochondrial small ribosomal subunit"/>
    <property type="evidence" value="ECO:0007669"/>
    <property type="project" value="TreeGrafter"/>
</dbReference>
<dbReference type="GeneID" id="89939800"/>
<protein>
    <submittedName>
        <fullName evidence="2">Uncharacterized protein</fullName>
    </submittedName>
</protein>
<evidence type="ECO:0000313" key="2">
    <source>
        <dbReference type="EMBL" id="KAK4110337.1"/>
    </source>
</evidence>
<dbReference type="Proteomes" id="UP001302812">
    <property type="component" value="Unassembled WGS sequence"/>
</dbReference>
<evidence type="ECO:0000256" key="1">
    <source>
        <dbReference type="SAM" id="MobiDB-lite"/>
    </source>
</evidence>
<evidence type="ECO:0000313" key="3">
    <source>
        <dbReference type="Proteomes" id="UP001302812"/>
    </source>
</evidence>
<dbReference type="Pfam" id="PF11709">
    <property type="entry name" value="Mit_ribos_Mrp51"/>
    <property type="match status" value="1"/>
</dbReference>
<sequence length="467" mass="51508">MATRSVSPGGALLRTSRMFALPSPIPKPPSDVTGKDFYSDTMTQAFPTHQVITTLSAPRKQGDWGLKRPLPLRSTTKSSKAMLRVNAIDSVEQITDYTSGTDHGMTLRKFQALGLPITLRQQSQVGQPFSATQLHIPTPSVFDDEFDFTAIDKKKQDESTDQRWKFSGPWLSGMPQGDFKKWLAKEVRPKRPAFRAFLRERIANEMNEAAKLAAVDKGEEPPAPVEASSITEDQVIAYLRKLRHNRPMLYDMVGKFLDLAPVKPSSAAEEGLAFLKTQGKVLEYRDVKSPWAESGPPVTHPSAGLSYLRTSMYMENHPIYGPQKHHPSVQARVIRPYRSQGNQAAKLGVAGFVVETPVGDSLLNSKTGGKWSYIDPTLVGGAKTWVQPQRATVSSHGKVLMSINDASTETTLVTQELLGEKECLGTPLVQPQLHQPREDAKELRKRYAAGPPAMSSAEDYGLDSKSL</sequence>
<gene>
    <name evidence="2" type="ORF">N656DRAFT_781972</name>
</gene>